<protein>
    <recommendedName>
        <fullName evidence="4">Steroid 5-alpha reductase C-terminal domain-containing protein</fullName>
    </recommendedName>
</protein>
<keyword evidence="3" id="KW-1185">Reference proteome</keyword>
<dbReference type="Proteomes" id="UP001498771">
    <property type="component" value="Unassembled WGS sequence"/>
</dbReference>
<keyword evidence="1" id="KW-0472">Membrane</keyword>
<dbReference type="EMBL" id="JBBJBU010000005">
    <property type="protein sequence ID" value="KAK7205542.1"/>
    <property type="molecule type" value="Genomic_DNA"/>
</dbReference>
<evidence type="ECO:0008006" key="4">
    <source>
        <dbReference type="Google" id="ProtNLM"/>
    </source>
</evidence>
<dbReference type="PANTHER" id="PTHR32251">
    <property type="entry name" value="3-OXO-5-ALPHA-STEROID 4-DEHYDROGENASE"/>
    <property type="match status" value="1"/>
</dbReference>
<accession>A0ABR1F6V2</accession>
<evidence type="ECO:0000256" key="1">
    <source>
        <dbReference type="SAM" id="Phobius"/>
    </source>
</evidence>
<keyword evidence="1" id="KW-0812">Transmembrane</keyword>
<dbReference type="GeneID" id="90040439"/>
<feature type="transmembrane region" description="Helical" evidence="1">
    <location>
        <begin position="34"/>
        <end position="56"/>
    </location>
</feature>
<dbReference type="Pfam" id="PF06966">
    <property type="entry name" value="DUF1295"/>
    <property type="match status" value="1"/>
</dbReference>
<organism evidence="2 3">
    <name type="scientific">Myxozyma melibiosi</name>
    <dbReference type="NCBI Taxonomy" id="54550"/>
    <lineage>
        <taxon>Eukaryota</taxon>
        <taxon>Fungi</taxon>
        <taxon>Dikarya</taxon>
        <taxon>Ascomycota</taxon>
        <taxon>Saccharomycotina</taxon>
        <taxon>Lipomycetes</taxon>
        <taxon>Lipomycetales</taxon>
        <taxon>Lipomycetaceae</taxon>
        <taxon>Myxozyma</taxon>
    </lineage>
</organism>
<name>A0ABR1F6V2_9ASCO</name>
<reference evidence="2 3" key="1">
    <citation type="submission" date="2024-03" db="EMBL/GenBank/DDBJ databases">
        <title>Genome-scale model development and genomic sequencing of the oleaginous clade Lipomyces.</title>
        <authorList>
            <consortium name="Lawrence Berkeley National Laboratory"/>
            <person name="Czajka J.J."/>
            <person name="Han Y."/>
            <person name="Kim J."/>
            <person name="Mondo S.J."/>
            <person name="Hofstad B.A."/>
            <person name="Robles A."/>
            <person name="Haridas S."/>
            <person name="Riley R."/>
            <person name="LaButti K."/>
            <person name="Pangilinan J."/>
            <person name="Andreopoulos W."/>
            <person name="Lipzen A."/>
            <person name="Yan J."/>
            <person name="Wang M."/>
            <person name="Ng V."/>
            <person name="Grigoriev I.V."/>
            <person name="Spatafora J.W."/>
            <person name="Magnuson J.K."/>
            <person name="Baker S.E."/>
            <person name="Pomraning K.R."/>
        </authorList>
    </citation>
    <scope>NUCLEOTIDE SEQUENCE [LARGE SCALE GENOMIC DNA]</scope>
    <source>
        <strain evidence="2 3">Phaff 52-87</strain>
    </source>
</reference>
<gene>
    <name evidence="2" type="ORF">BZA70DRAFT_310705</name>
</gene>
<comment type="caution">
    <text evidence="2">The sequence shown here is derived from an EMBL/GenBank/DDBJ whole genome shotgun (WGS) entry which is preliminary data.</text>
</comment>
<sequence>MALITNQVVSDQLALIRLLFAGKLSFIDFYTTSLPYTSTFIFGCALIIIVFVSCHTGKKNDFTLVDKIWPTITVSCTINYIIHGYLVFNQLNSRLLLLLAIQTCWTYHLMELFARRGGYSGVEDHRWAVVLRDLKDNQVQLILFSFAYVSFFQPLMLINNSLPELKLYDAGSVPLSPRDWFYLGLIAGLVGFEYLCDTYVQEYQVAKAIYLKDKTLTKDYTEQELQRGFCTRGPFAFSRHANFCTEQFIWLAHYLYGASFDSSWLNWTLVGPATFFLFVCSSAGFTEAISASRYPEYMVYREKVPFLLPLPWKRWTEAKA</sequence>
<feature type="transmembrane region" description="Helical" evidence="1">
    <location>
        <begin position="141"/>
        <end position="160"/>
    </location>
</feature>
<evidence type="ECO:0000313" key="2">
    <source>
        <dbReference type="EMBL" id="KAK7205542.1"/>
    </source>
</evidence>
<keyword evidence="1" id="KW-1133">Transmembrane helix</keyword>
<dbReference type="InterPro" id="IPR010721">
    <property type="entry name" value="UstE-like"/>
</dbReference>
<dbReference type="RefSeq" id="XP_064768575.1">
    <property type="nucleotide sequence ID" value="XM_064914927.1"/>
</dbReference>
<dbReference type="PANTHER" id="PTHR32251:SF23">
    <property type="entry name" value="3-OXO-5-ALPHA-STEROID 4-DEHYDROGENASE (DUF1295)"/>
    <property type="match status" value="1"/>
</dbReference>
<proteinExistence type="predicted"/>
<evidence type="ECO:0000313" key="3">
    <source>
        <dbReference type="Proteomes" id="UP001498771"/>
    </source>
</evidence>
<dbReference type="Gene3D" id="1.20.120.1630">
    <property type="match status" value="1"/>
</dbReference>